<name>A0A162RPV2_MUCCL</name>
<dbReference type="InterPro" id="IPR015915">
    <property type="entry name" value="Kelch-typ_b-propeller"/>
</dbReference>
<dbReference type="Proteomes" id="UP000077051">
    <property type="component" value="Unassembled WGS sequence"/>
</dbReference>
<feature type="signal peptide" evidence="6">
    <location>
        <begin position="1"/>
        <end position="22"/>
    </location>
</feature>
<evidence type="ECO:0008006" key="9">
    <source>
        <dbReference type="Google" id="ProtNLM"/>
    </source>
</evidence>
<comment type="caution">
    <text evidence="7">The sequence shown here is derived from an EMBL/GenBank/DDBJ whole genome shotgun (WGS) entry which is preliminary data.</text>
</comment>
<feature type="region of interest" description="Disordered" evidence="4">
    <location>
        <begin position="543"/>
        <end position="570"/>
    </location>
</feature>
<dbReference type="PANTHER" id="PTHR46093">
    <property type="entry name" value="ACYL-COA-BINDING DOMAIN-CONTAINING PROTEIN 5"/>
    <property type="match status" value="1"/>
</dbReference>
<feature type="transmembrane region" description="Helical" evidence="5">
    <location>
        <begin position="433"/>
        <end position="454"/>
    </location>
</feature>
<gene>
    <name evidence="7" type="ORF">MUCCIDRAFT_158104</name>
</gene>
<feature type="chain" id="PRO_5007839413" description="Galactose oxidase" evidence="6">
    <location>
        <begin position="23"/>
        <end position="570"/>
    </location>
</feature>
<feature type="coiled-coil region" evidence="3">
    <location>
        <begin position="456"/>
        <end position="483"/>
    </location>
</feature>
<keyword evidence="5" id="KW-1133">Transmembrane helix</keyword>
<dbReference type="AlphaFoldDB" id="A0A162RPV2"/>
<keyword evidence="8" id="KW-1185">Reference proteome</keyword>
<keyword evidence="2" id="KW-0677">Repeat</keyword>
<keyword evidence="1" id="KW-0880">Kelch repeat</keyword>
<dbReference type="STRING" id="747725.A0A162RPV2"/>
<dbReference type="OrthoDB" id="2275515at2759"/>
<accession>A0A162RPV2</accession>
<reference evidence="7 8" key="1">
    <citation type="submission" date="2015-06" db="EMBL/GenBank/DDBJ databases">
        <title>Expansion of signal transduction pathways in fungi by whole-genome duplication.</title>
        <authorList>
            <consortium name="DOE Joint Genome Institute"/>
            <person name="Corrochano L.M."/>
            <person name="Kuo A."/>
            <person name="Marcet-Houben M."/>
            <person name="Polaino S."/>
            <person name="Salamov A."/>
            <person name="Villalobos J.M."/>
            <person name="Alvarez M.I."/>
            <person name="Avalos J."/>
            <person name="Benito E.P."/>
            <person name="Benoit I."/>
            <person name="Burger G."/>
            <person name="Camino L.P."/>
            <person name="Canovas D."/>
            <person name="Cerda-Olmedo E."/>
            <person name="Cheng J.-F."/>
            <person name="Dominguez A."/>
            <person name="Elias M."/>
            <person name="Eslava A.P."/>
            <person name="Glaser F."/>
            <person name="Grimwood J."/>
            <person name="Gutierrez G."/>
            <person name="Heitman J."/>
            <person name="Henrissat B."/>
            <person name="Iturriaga E.A."/>
            <person name="Lang B.F."/>
            <person name="Lavin J.L."/>
            <person name="Lee S."/>
            <person name="Li W."/>
            <person name="Lindquist E."/>
            <person name="Lopez-Garcia S."/>
            <person name="Luque E.M."/>
            <person name="Marcos A.T."/>
            <person name="Martin J."/>
            <person name="Mccluskey K."/>
            <person name="Medina H.R."/>
            <person name="Miralles-Duran A."/>
            <person name="Miyazaki A."/>
            <person name="Munoz-Torres E."/>
            <person name="Oguiza J.A."/>
            <person name="Ohm R."/>
            <person name="Olmedo M."/>
            <person name="Orejas M."/>
            <person name="Ortiz-Castellanos L."/>
            <person name="Pisabarro A.G."/>
            <person name="Rodriguez-Romero J."/>
            <person name="Ruiz-Herrera J."/>
            <person name="Ruiz-Vazquez R."/>
            <person name="Sanz C."/>
            <person name="Schackwitz W."/>
            <person name="Schmutz J."/>
            <person name="Shahriari M."/>
            <person name="Shelest E."/>
            <person name="Silva-Franco F."/>
            <person name="Soanes D."/>
            <person name="Syed K."/>
            <person name="Tagua V.G."/>
            <person name="Talbot N.J."/>
            <person name="Thon M."/>
            <person name="De Vries R.P."/>
            <person name="Wiebenga A."/>
            <person name="Yadav J.S."/>
            <person name="Braun E.L."/>
            <person name="Baker S."/>
            <person name="Garre V."/>
            <person name="Horwitz B."/>
            <person name="Torres-Martinez S."/>
            <person name="Idnurm A."/>
            <person name="Herrera-Estrella A."/>
            <person name="Gabaldon T."/>
            <person name="Grigoriev I.V."/>
        </authorList>
    </citation>
    <scope>NUCLEOTIDE SEQUENCE [LARGE SCALE GENOMIC DNA]</scope>
    <source>
        <strain evidence="7 8">CBS 277.49</strain>
    </source>
</reference>
<dbReference type="PANTHER" id="PTHR46093:SF18">
    <property type="entry name" value="FIBRONECTIN TYPE-III DOMAIN-CONTAINING PROTEIN"/>
    <property type="match status" value="1"/>
</dbReference>
<evidence type="ECO:0000256" key="2">
    <source>
        <dbReference type="ARBA" id="ARBA00022737"/>
    </source>
</evidence>
<keyword evidence="5" id="KW-0812">Transmembrane</keyword>
<protein>
    <recommendedName>
        <fullName evidence="9">Galactose oxidase</fullName>
    </recommendedName>
</protein>
<keyword evidence="5" id="KW-0472">Membrane</keyword>
<keyword evidence="6" id="KW-0732">Signal</keyword>
<dbReference type="EMBL" id="AMYB01000001">
    <property type="protein sequence ID" value="OAD07849.1"/>
    <property type="molecule type" value="Genomic_DNA"/>
</dbReference>
<evidence type="ECO:0000256" key="3">
    <source>
        <dbReference type="SAM" id="Coils"/>
    </source>
</evidence>
<evidence type="ECO:0000256" key="1">
    <source>
        <dbReference type="ARBA" id="ARBA00022441"/>
    </source>
</evidence>
<proteinExistence type="predicted"/>
<sequence length="570" mass="62312">MSRSATMLYLTLILGFTTTTLAQTAARANTCCGLMSGKVYCYGGLIFTSTTENKVDNVMNVLDITNKSGTAADDLQNLWRSVSYITDNNVDLTPRTDPQCVVISDQNRMIINGGYVTDSKALTSMNVMYNALQNKFYAHAAYAEAPYGNRQIYWGSGSYVPGKGAAFYGGFEEFINPNWTVPNANASIFTFAEGYSRTIGYTQVSYFNVDNPASTWNTPVPLTTASDQFSARQQSVFDPVTNLLLFMGGEYRTTTSQNSIPRPYSYIKTFNTVTNEWSMMNLTGDIPTPSRIYSTLTLLPSTGRHVLLYGGEANDAVVQDYCNVLNLDTKNWTRQTIDAPAGTTLQRSRHSSVLVNNNTLFVMWGIDPNKVGTSSVLILNTTNPDAITMSNKYVDPNASNAAEDSNGNTVKPGDGNNTSAETATKGLSSGATAGVAVGVVVVVILGALVILFYLRNKKKSERIRNQEHELKKQQQQSDYYNNTTDVEPMEVDWDQIETKYTEMPATSLANNNSERYAAGPNSVTSTTLINGGEPNSTAYAVHPDAVEVHRPNTMDSPPQPPRVLKPDGGY</sequence>
<dbReference type="Gene3D" id="2.120.10.80">
    <property type="entry name" value="Kelch-type beta propeller"/>
    <property type="match status" value="2"/>
</dbReference>
<evidence type="ECO:0000313" key="8">
    <source>
        <dbReference type="Proteomes" id="UP000077051"/>
    </source>
</evidence>
<organism evidence="7 8">
    <name type="scientific">Mucor lusitanicus CBS 277.49</name>
    <dbReference type="NCBI Taxonomy" id="747725"/>
    <lineage>
        <taxon>Eukaryota</taxon>
        <taxon>Fungi</taxon>
        <taxon>Fungi incertae sedis</taxon>
        <taxon>Mucoromycota</taxon>
        <taxon>Mucoromycotina</taxon>
        <taxon>Mucoromycetes</taxon>
        <taxon>Mucorales</taxon>
        <taxon>Mucorineae</taxon>
        <taxon>Mucoraceae</taxon>
        <taxon>Mucor</taxon>
    </lineage>
</organism>
<dbReference type="SUPFAM" id="SSF117281">
    <property type="entry name" value="Kelch motif"/>
    <property type="match status" value="2"/>
</dbReference>
<dbReference type="VEuPathDB" id="FungiDB:MUCCIDRAFT_158104"/>
<feature type="region of interest" description="Disordered" evidence="4">
    <location>
        <begin position="397"/>
        <end position="427"/>
    </location>
</feature>
<evidence type="ECO:0000256" key="6">
    <source>
        <dbReference type="SAM" id="SignalP"/>
    </source>
</evidence>
<evidence type="ECO:0000256" key="4">
    <source>
        <dbReference type="SAM" id="MobiDB-lite"/>
    </source>
</evidence>
<evidence type="ECO:0000313" key="7">
    <source>
        <dbReference type="EMBL" id="OAD07849.1"/>
    </source>
</evidence>
<evidence type="ECO:0000256" key="5">
    <source>
        <dbReference type="SAM" id="Phobius"/>
    </source>
</evidence>
<keyword evidence="3" id="KW-0175">Coiled coil</keyword>